<reference evidence="1 2" key="1">
    <citation type="submission" date="2021-03" db="EMBL/GenBank/DDBJ databases">
        <title>Sequencing the genomes of 1000 actinobacteria strains.</title>
        <authorList>
            <person name="Klenk H.-P."/>
        </authorList>
    </citation>
    <scope>NUCLEOTIDE SEQUENCE [LARGE SCALE GENOMIC DNA]</scope>
    <source>
        <strain evidence="1 2">DSM 20168</strain>
    </source>
</reference>
<sequence>MSTTMKATETTLTGERADLNQALANARHFLRFTAQNLTDEQASTRTTVSELTIGGLVKHVRSVEQVWQQFMLHGKSAMGWGDADFYDMPPEAMEAIEAEFSMQPGETLQSLLDSYAEIAAATDALLADIDLDAKHELPKAPWFVDTHWSVRRALLHIIAETTQHAGHADIIRESLDGQKSMG</sequence>
<dbReference type="EMBL" id="JAGIOJ010000001">
    <property type="protein sequence ID" value="MBP2398365.1"/>
    <property type="molecule type" value="Genomic_DNA"/>
</dbReference>
<gene>
    <name evidence="1" type="ORF">JOF39_001446</name>
</gene>
<comment type="caution">
    <text evidence="1">The sequence shown here is derived from an EMBL/GenBank/DDBJ whole genome shotgun (WGS) entry which is preliminary data.</text>
</comment>
<dbReference type="InterPro" id="IPR034660">
    <property type="entry name" value="DinB/YfiT-like"/>
</dbReference>
<proteinExistence type="predicted"/>
<dbReference type="RefSeq" id="WP_229777343.1">
    <property type="nucleotide sequence ID" value="NZ_BMPH01000007.1"/>
</dbReference>
<organism evidence="1 2">
    <name type="scientific">Glutamicibacter protophormiae</name>
    <name type="common">Brevibacterium protophormiae</name>
    <dbReference type="NCBI Taxonomy" id="37930"/>
    <lineage>
        <taxon>Bacteria</taxon>
        <taxon>Bacillati</taxon>
        <taxon>Actinomycetota</taxon>
        <taxon>Actinomycetes</taxon>
        <taxon>Micrococcales</taxon>
        <taxon>Micrococcaceae</taxon>
        <taxon>Glutamicibacter</taxon>
    </lineage>
</organism>
<dbReference type="SUPFAM" id="SSF109854">
    <property type="entry name" value="DinB/YfiT-like putative metalloenzymes"/>
    <property type="match status" value="1"/>
</dbReference>
<evidence type="ECO:0000313" key="1">
    <source>
        <dbReference type="EMBL" id="MBP2398365.1"/>
    </source>
</evidence>
<dbReference type="Proteomes" id="UP001195422">
    <property type="component" value="Unassembled WGS sequence"/>
</dbReference>
<dbReference type="Gene3D" id="1.20.120.450">
    <property type="entry name" value="dinb family like domain"/>
    <property type="match status" value="1"/>
</dbReference>
<dbReference type="Pfam" id="PF04978">
    <property type="entry name" value="MST"/>
    <property type="match status" value="1"/>
</dbReference>
<protein>
    <submittedName>
        <fullName evidence="1">Damage-inducible protein DinB</fullName>
    </submittedName>
</protein>
<keyword evidence="2" id="KW-1185">Reference proteome</keyword>
<accession>A0ABS4XPC0</accession>
<evidence type="ECO:0000313" key="2">
    <source>
        <dbReference type="Proteomes" id="UP001195422"/>
    </source>
</evidence>
<name>A0ABS4XPC0_GLUPR</name>
<dbReference type="InterPro" id="IPR007061">
    <property type="entry name" value="MST-like"/>
</dbReference>